<dbReference type="AlphaFoldDB" id="A0AAU9PUW4"/>
<evidence type="ECO:0000313" key="1">
    <source>
        <dbReference type="EMBL" id="CAH1453619.1"/>
    </source>
</evidence>
<comment type="caution">
    <text evidence="1">The sequence shown here is derived from an EMBL/GenBank/DDBJ whole genome shotgun (WGS) entry which is preliminary data.</text>
</comment>
<accession>A0AAU9PUW4</accession>
<organism evidence="1 2">
    <name type="scientific">Lactuca virosa</name>
    <dbReference type="NCBI Taxonomy" id="75947"/>
    <lineage>
        <taxon>Eukaryota</taxon>
        <taxon>Viridiplantae</taxon>
        <taxon>Streptophyta</taxon>
        <taxon>Embryophyta</taxon>
        <taxon>Tracheophyta</taxon>
        <taxon>Spermatophyta</taxon>
        <taxon>Magnoliopsida</taxon>
        <taxon>eudicotyledons</taxon>
        <taxon>Gunneridae</taxon>
        <taxon>Pentapetalae</taxon>
        <taxon>asterids</taxon>
        <taxon>campanulids</taxon>
        <taxon>Asterales</taxon>
        <taxon>Asteraceae</taxon>
        <taxon>Cichorioideae</taxon>
        <taxon>Cichorieae</taxon>
        <taxon>Lactucinae</taxon>
        <taxon>Lactuca</taxon>
    </lineage>
</organism>
<gene>
    <name evidence="1" type="ORF">LVIROSA_LOCUS38851</name>
</gene>
<sequence>MANHGRRNQPEGHPDFPWYTFSRVVSPKVLAQWNGKLSWMKERKVHVPAEVNWFVCMAWRRFFHIQDVVYKELVVEFLATVTFRRQIGIHEPKNITFCLGREVQAELNRV</sequence>
<evidence type="ECO:0000313" key="2">
    <source>
        <dbReference type="Proteomes" id="UP001157418"/>
    </source>
</evidence>
<dbReference type="Proteomes" id="UP001157418">
    <property type="component" value="Unassembled WGS sequence"/>
</dbReference>
<keyword evidence="2" id="KW-1185">Reference proteome</keyword>
<reference evidence="1 2" key="1">
    <citation type="submission" date="2022-01" db="EMBL/GenBank/DDBJ databases">
        <authorList>
            <person name="Xiong W."/>
            <person name="Schranz E."/>
        </authorList>
    </citation>
    <scope>NUCLEOTIDE SEQUENCE [LARGE SCALE GENOMIC DNA]</scope>
</reference>
<name>A0AAU9PUW4_9ASTR</name>
<protein>
    <submittedName>
        <fullName evidence="1">Uncharacterized protein</fullName>
    </submittedName>
</protein>
<dbReference type="EMBL" id="CAKMRJ010005745">
    <property type="protein sequence ID" value="CAH1453619.1"/>
    <property type="molecule type" value="Genomic_DNA"/>
</dbReference>
<proteinExistence type="predicted"/>